<keyword evidence="3" id="KW-0819">tRNA processing</keyword>
<keyword evidence="6" id="KW-0460">Magnesium</keyword>
<evidence type="ECO:0000256" key="3">
    <source>
        <dbReference type="ARBA" id="ARBA00022694"/>
    </source>
</evidence>
<evidence type="ECO:0000313" key="9">
    <source>
        <dbReference type="EMBL" id="HIQ63929.1"/>
    </source>
</evidence>
<name>A0A9D0YXH9_9FIRM</name>
<evidence type="ECO:0000256" key="2">
    <source>
        <dbReference type="ARBA" id="ARBA00022679"/>
    </source>
</evidence>
<dbReference type="Gene3D" id="3.30.460.10">
    <property type="entry name" value="Beta Polymerase, domain 2"/>
    <property type="match status" value="1"/>
</dbReference>
<dbReference type="InterPro" id="IPR050264">
    <property type="entry name" value="Bact_CCA-adding_enz_type3_sf"/>
</dbReference>
<dbReference type="SUPFAM" id="SSF81301">
    <property type="entry name" value="Nucleotidyltransferase"/>
    <property type="match status" value="1"/>
</dbReference>
<dbReference type="InterPro" id="IPR043519">
    <property type="entry name" value="NT_sf"/>
</dbReference>
<dbReference type="CDD" id="cd05398">
    <property type="entry name" value="NT_ClassII-CCAase"/>
    <property type="match status" value="1"/>
</dbReference>
<comment type="similarity">
    <text evidence="7">Belongs to the tRNA nucleotidyltransferase/poly(A) polymerase family.</text>
</comment>
<dbReference type="InterPro" id="IPR002646">
    <property type="entry name" value="PolA_pol_head_dom"/>
</dbReference>
<reference evidence="9" key="1">
    <citation type="submission" date="2020-10" db="EMBL/GenBank/DDBJ databases">
        <authorList>
            <person name="Gilroy R."/>
        </authorList>
    </citation>
    <scope>NUCLEOTIDE SEQUENCE</scope>
    <source>
        <strain evidence="9">ChiHile30-977</strain>
    </source>
</reference>
<keyword evidence="5" id="KW-0479">Metal-binding</keyword>
<evidence type="ECO:0000259" key="8">
    <source>
        <dbReference type="Pfam" id="PF01743"/>
    </source>
</evidence>
<dbReference type="Gene3D" id="1.10.3090.10">
    <property type="entry name" value="cca-adding enzyme, domain 2"/>
    <property type="match status" value="1"/>
</dbReference>
<evidence type="ECO:0000313" key="10">
    <source>
        <dbReference type="Proteomes" id="UP000886819"/>
    </source>
</evidence>
<gene>
    <name evidence="9" type="ORF">IAA66_10195</name>
</gene>
<dbReference type="Gene3D" id="1.10.246.80">
    <property type="match status" value="1"/>
</dbReference>
<keyword evidence="2 7" id="KW-0808">Transferase</keyword>
<keyword evidence="7" id="KW-0694">RNA-binding</keyword>
<evidence type="ECO:0000256" key="5">
    <source>
        <dbReference type="ARBA" id="ARBA00022723"/>
    </source>
</evidence>
<feature type="domain" description="Poly A polymerase head" evidence="8">
    <location>
        <begin position="31"/>
        <end position="153"/>
    </location>
</feature>
<dbReference type="Pfam" id="PF01743">
    <property type="entry name" value="PolyA_pol"/>
    <property type="match status" value="1"/>
</dbReference>
<reference evidence="9" key="2">
    <citation type="journal article" date="2021" name="PeerJ">
        <title>Extensive microbial diversity within the chicken gut microbiome revealed by metagenomics and culture.</title>
        <authorList>
            <person name="Gilroy R."/>
            <person name="Ravi A."/>
            <person name="Getino M."/>
            <person name="Pursley I."/>
            <person name="Horton D.L."/>
            <person name="Alikhan N.F."/>
            <person name="Baker D."/>
            <person name="Gharbi K."/>
            <person name="Hall N."/>
            <person name="Watson M."/>
            <person name="Adriaenssens E.M."/>
            <person name="Foster-Nyarko E."/>
            <person name="Jarju S."/>
            <person name="Secka A."/>
            <person name="Antonio M."/>
            <person name="Oren A."/>
            <person name="Chaudhuri R.R."/>
            <person name="La Ragione R."/>
            <person name="Hildebrand F."/>
            <person name="Pallen M.J."/>
        </authorList>
    </citation>
    <scope>NUCLEOTIDE SEQUENCE</scope>
    <source>
        <strain evidence="9">ChiHile30-977</strain>
    </source>
</reference>
<proteinExistence type="inferred from homology"/>
<dbReference type="GO" id="GO:0016779">
    <property type="term" value="F:nucleotidyltransferase activity"/>
    <property type="evidence" value="ECO:0007669"/>
    <property type="project" value="UniProtKB-KW"/>
</dbReference>
<evidence type="ECO:0000256" key="7">
    <source>
        <dbReference type="RuleBase" id="RU003953"/>
    </source>
</evidence>
<dbReference type="GO" id="GO:0046872">
    <property type="term" value="F:metal ion binding"/>
    <property type="evidence" value="ECO:0007669"/>
    <property type="project" value="UniProtKB-KW"/>
</dbReference>
<dbReference type="SUPFAM" id="SSF81891">
    <property type="entry name" value="Poly A polymerase C-terminal region-like"/>
    <property type="match status" value="1"/>
</dbReference>
<dbReference type="AlphaFoldDB" id="A0A9D0YXH9"/>
<protein>
    <submittedName>
        <fullName evidence="9">tRNA nucleotidyltransferase</fullName>
    </submittedName>
</protein>
<keyword evidence="4" id="KW-0548">Nucleotidyltransferase</keyword>
<dbReference type="PANTHER" id="PTHR46173">
    <property type="entry name" value="CCA TRNA NUCLEOTIDYLTRANSFERASE 1, MITOCHONDRIAL"/>
    <property type="match status" value="1"/>
</dbReference>
<comment type="caution">
    <text evidence="9">The sequence shown here is derived from an EMBL/GenBank/DDBJ whole genome shotgun (WGS) entry which is preliminary data.</text>
</comment>
<evidence type="ECO:0000256" key="6">
    <source>
        <dbReference type="ARBA" id="ARBA00022842"/>
    </source>
</evidence>
<comment type="cofactor">
    <cofactor evidence="1">
        <name>Mg(2+)</name>
        <dbReference type="ChEBI" id="CHEBI:18420"/>
    </cofactor>
</comment>
<dbReference type="Proteomes" id="UP000886819">
    <property type="component" value="Unassembled WGS sequence"/>
</dbReference>
<dbReference type="PANTHER" id="PTHR46173:SF1">
    <property type="entry name" value="CCA TRNA NUCLEOTIDYLTRANSFERASE 1, MITOCHONDRIAL"/>
    <property type="match status" value="1"/>
</dbReference>
<evidence type="ECO:0000256" key="1">
    <source>
        <dbReference type="ARBA" id="ARBA00001946"/>
    </source>
</evidence>
<dbReference type="GO" id="GO:0000049">
    <property type="term" value="F:tRNA binding"/>
    <property type="evidence" value="ECO:0007669"/>
    <property type="project" value="TreeGrafter"/>
</dbReference>
<dbReference type="EMBL" id="DVFI01000139">
    <property type="protein sequence ID" value="HIQ63929.1"/>
    <property type="molecule type" value="Genomic_DNA"/>
</dbReference>
<accession>A0A9D0YXH9</accession>
<dbReference type="GO" id="GO:0008033">
    <property type="term" value="P:tRNA processing"/>
    <property type="evidence" value="ECO:0007669"/>
    <property type="project" value="UniProtKB-KW"/>
</dbReference>
<evidence type="ECO:0000256" key="4">
    <source>
        <dbReference type="ARBA" id="ARBA00022695"/>
    </source>
</evidence>
<organism evidence="9 10">
    <name type="scientific">Candidatus Avichristensenella intestinipullorum</name>
    <dbReference type="NCBI Taxonomy" id="2840693"/>
    <lineage>
        <taxon>Bacteria</taxon>
        <taxon>Bacillati</taxon>
        <taxon>Bacillota</taxon>
        <taxon>Clostridia</taxon>
        <taxon>Candidatus Avichristensenella</taxon>
    </lineage>
</organism>
<sequence>MELLETLQMEKRAPEPVRAVMARLDDAGYEAYLVGGCVRDLLLGKAPHDWDVCTDALPDQMRRVFCAFRTVDTGARHGTLTVLAEGLPVEVTTYRVDGTYSDHRRPDGVTFTRCLREDLARRDFTINAMAYRPAEGLVDWYGGRDDLRAGRIRCVGDARARFAEDALRMLRALRFASRFGFSIEERTAQALLDAREGLRHIARERVLAELCGTDFARVDARFLPVLQVVLPALERLDVPAGLPPDSAMQLGALLRGLDARGILAAMHASRALAEEAGLLAQALDEPPARDAAAVRRALRRMGPDTARKLFVLQSNAEGMAVLEAVLARGDCYTLAGLAVGGEEMRALGLAGPQIGRALAALLDRVIDGELPNEREALLAACRRGMGESPRP</sequence>